<dbReference type="EMBL" id="CAXLJM020000004">
    <property type="protein sequence ID" value="CAL8070431.1"/>
    <property type="molecule type" value="Genomic_DNA"/>
</dbReference>
<feature type="domain" description="Ionotropic glutamate receptor C-terminal" evidence="10">
    <location>
        <begin position="265"/>
        <end position="432"/>
    </location>
</feature>
<feature type="transmembrane region" description="Helical" evidence="9">
    <location>
        <begin position="549"/>
        <end position="570"/>
    </location>
</feature>
<comment type="similarity">
    <text evidence="2">Belongs to the glutamate-gated ion channel (TC 1.A.10.1) family.</text>
</comment>
<evidence type="ECO:0000256" key="2">
    <source>
        <dbReference type="ARBA" id="ARBA00008685"/>
    </source>
</evidence>
<keyword evidence="4 9" id="KW-0812">Transmembrane</keyword>
<feature type="transmembrane region" description="Helical" evidence="9">
    <location>
        <begin position="300"/>
        <end position="317"/>
    </location>
</feature>
<dbReference type="Gene3D" id="1.10.287.70">
    <property type="match status" value="1"/>
</dbReference>
<keyword evidence="7" id="KW-0675">Receptor</keyword>
<comment type="caution">
    <text evidence="11">The sequence shown here is derived from an EMBL/GenBank/DDBJ whole genome shotgun (WGS) entry which is preliminary data.</text>
</comment>
<organism evidence="11 12">
    <name type="scientific">Orchesella dallaii</name>
    <dbReference type="NCBI Taxonomy" id="48710"/>
    <lineage>
        <taxon>Eukaryota</taxon>
        <taxon>Metazoa</taxon>
        <taxon>Ecdysozoa</taxon>
        <taxon>Arthropoda</taxon>
        <taxon>Hexapoda</taxon>
        <taxon>Collembola</taxon>
        <taxon>Entomobryomorpha</taxon>
        <taxon>Entomobryoidea</taxon>
        <taxon>Orchesellidae</taxon>
        <taxon>Orchesellinae</taxon>
        <taxon>Orchesella</taxon>
    </lineage>
</organism>
<evidence type="ECO:0000259" key="10">
    <source>
        <dbReference type="Pfam" id="PF00060"/>
    </source>
</evidence>
<keyword evidence="12" id="KW-1185">Reference proteome</keyword>
<evidence type="ECO:0000256" key="6">
    <source>
        <dbReference type="ARBA" id="ARBA00023136"/>
    </source>
</evidence>
<evidence type="ECO:0000256" key="3">
    <source>
        <dbReference type="ARBA" id="ARBA00022475"/>
    </source>
</evidence>
<evidence type="ECO:0000256" key="9">
    <source>
        <dbReference type="SAM" id="Phobius"/>
    </source>
</evidence>
<dbReference type="Gene3D" id="3.40.190.10">
    <property type="entry name" value="Periplasmic binding protein-like II"/>
    <property type="match status" value="1"/>
</dbReference>
<keyword evidence="8" id="KW-0325">Glycoprotein</keyword>
<dbReference type="Proteomes" id="UP001642540">
    <property type="component" value="Unassembled WGS sequence"/>
</dbReference>
<keyword evidence="5 9" id="KW-1133">Transmembrane helix</keyword>
<evidence type="ECO:0000313" key="11">
    <source>
        <dbReference type="EMBL" id="CAL8070431.1"/>
    </source>
</evidence>
<dbReference type="Pfam" id="PF00060">
    <property type="entry name" value="Lig_chan"/>
    <property type="match status" value="1"/>
</dbReference>
<gene>
    <name evidence="11" type="ORF">ODALV1_LOCUS1235</name>
</gene>
<comment type="subcellular location">
    <subcellularLocation>
        <location evidence="1">Cell membrane</location>
        <topology evidence="1">Multi-pass membrane protein</topology>
    </subcellularLocation>
</comment>
<reference evidence="11 12" key="1">
    <citation type="submission" date="2024-08" db="EMBL/GenBank/DDBJ databases">
        <authorList>
            <person name="Cucini C."/>
            <person name="Frati F."/>
        </authorList>
    </citation>
    <scope>NUCLEOTIDE SEQUENCE [LARGE SCALE GENOMIC DNA]</scope>
</reference>
<evidence type="ECO:0000256" key="8">
    <source>
        <dbReference type="ARBA" id="ARBA00023180"/>
    </source>
</evidence>
<evidence type="ECO:0000256" key="4">
    <source>
        <dbReference type="ARBA" id="ARBA00022692"/>
    </source>
</evidence>
<evidence type="ECO:0000256" key="1">
    <source>
        <dbReference type="ARBA" id="ARBA00004651"/>
    </source>
</evidence>
<dbReference type="PANTHER" id="PTHR42643:SF24">
    <property type="entry name" value="IONOTROPIC RECEPTOR 60A"/>
    <property type="match status" value="1"/>
</dbReference>
<feature type="transmembrane region" description="Helical" evidence="9">
    <location>
        <begin position="268"/>
        <end position="288"/>
    </location>
</feature>
<dbReference type="InterPro" id="IPR052192">
    <property type="entry name" value="Insect_Ionotropic_Sensory_Rcpt"/>
</dbReference>
<evidence type="ECO:0000313" key="12">
    <source>
        <dbReference type="Proteomes" id="UP001642540"/>
    </source>
</evidence>
<evidence type="ECO:0000256" key="5">
    <source>
        <dbReference type="ARBA" id="ARBA00022989"/>
    </source>
</evidence>
<accession>A0ABP1PL50</accession>
<keyword evidence="3" id="KW-1003">Cell membrane</keyword>
<proteinExistence type="inferred from homology"/>
<feature type="transmembrane region" description="Helical" evidence="9">
    <location>
        <begin position="329"/>
        <end position="352"/>
    </location>
</feature>
<keyword evidence="6 9" id="KW-0472">Membrane</keyword>
<evidence type="ECO:0000256" key="7">
    <source>
        <dbReference type="ARBA" id="ARBA00023170"/>
    </source>
</evidence>
<dbReference type="InterPro" id="IPR001320">
    <property type="entry name" value="Iontro_rcpt_C"/>
</dbReference>
<protein>
    <recommendedName>
        <fullName evidence="10">Ionotropic glutamate receptor C-terminal domain-containing protein</fullName>
    </recommendedName>
</protein>
<dbReference type="PANTHER" id="PTHR42643">
    <property type="entry name" value="IONOTROPIC RECEPTOR 20A-RELATED"/>
    <property type="match status" value="1"/>
</dbReference>
<name>A0ABP1PL50_9HEXA</name>
<sequence length="571" mass="65390">MLPVTVIEVSFISNITRHEKFWYQTSKCVTIFILRNNKFQLHEYGASTNISPIILVNQLRLLFSYATVHLHTLIFFGLSNTQNEALTDYVTNKRFSLLICDSGNERNYNYGRILESTGIIGETPSFLTVSRPQILGSIRGQHVKVSSYIFSPYVEKNNAAEKREEKWDGSNYRLLHHASARLNFSYNLHANSQPRSGAFVNGTWVGEYGDIFYDNFNLGILFSPDQDTHRGVDVICCIGMTPLLFTTAKPHEKASKSAIIQPYTTQSWFLIVCSFMLTSLSLSLAVKLHPYRKYAFGRSNTTEVLPFCIAFALFFEQPASLRKHLRRVAIIWILSSFLFVNAYRATLASFLLRPDTERRPTTFSELNDAPDYKIYFEAKGKPAIALLSPNKTDAFQSDLIRGLSQRVVHQPDSSKCILKALLEPKSVCIGWQESLQLHIASNATLKVVGGKPMFISQDTILRSLDSFFLQKNSIFTETFRDIISTYYESGVYTRWRHDVISKYMTRGIHAVQANNHTNFYKRLVTLLAHTQDRHSVHEKPLTRQDVRTVYMLYSVCVCITVVILLLERWIQ</sequence>